<dbReference type="InterPro" id="IPR020103">
    <property type="entry name" value="PsdUridine_synth_cat_dom_sf"/>
</dbReference>
<dbReference type="NCBIfam" id="TIGR00071">
    <property type="entry name" value="hisT_truA"/>
    <property type="match status" value="1"/>
</dbReference>
<feature type="domain" description="Pseudouridine synthase I TruA alpha/beta" evidence="6">
    <location>
        <begin position="8"/>
        <end position="104"/>
    </location>
</feature>
<comment type="catalytic activity">
    <reaction evidence="4 5">
        <text>uridine(38/39/40) in tRNA = pseudouridine(38/39/40) in tRNA</text>
        <dbReference type="Rhea" id="RHEA:22376"/>
        <dbReference type="Rhea" id="RHEA-COMP:10085"/>
        <dbReference type="Rhea" id="RHEA-COMP:10087"/>
        <dbReference type="ChEBI" id="CHEBI:65314"/>
        <dbReference type="ChEBI" id="CHEBI:65315"/>
        <dbReference type="EC" id="5.4.99.12"/>
    </reaction>
</comment>
<comment type="function">
    <text evidence="4">Formation of pseudouridine at positions 38, 39 and 40 in the anticodon stem and loop of transfer RNAs.</text>
</comment>
<dbReference type="InterPro" id="IPR020095">
    <property type="entry name" value="PsdUridine_synth_TruA_C"/>
</dbReference>
<evidence type="ECO:0000259" key="6">
    <source>
        <dbReference type="Pfam" id="PF01416"/>
    </source>
</evidence>
<gene>
    <name evidence="4" type="primary">truA</name>
    <name evidence="7" type="ORF">SAMN02745910_04966</name>
</gene>
<evidence type="ECO:0000256" key="1">
    <source>
        <dbReference type="ARBA" id="ARBA00009375"/>
    </source>
</evidence>
<reference evidence="7 8" key="1">
    <citation type="submission" date="2016-10" db="EMBL/GenBank/DDBJ databases">
        <authorList>
            <person name="Varghese N."/>
            <person name="Submissions S."/>
        </authorList>
    </citation>
    <scope>NUCLEOTIDE SEQUENCE [LARGE SCALE GENOMIC DNA]</scope>
    <source>
        <strain evidence="7 8">DSM 13796</strain>
    </source>
</reference>
<dbReference type="HAMAP" id="MF_00171">
    <property type="entry name" value="TruA"/>
    <property type="match status" value="1"/>
</dbReference>
<dbReference type="RefSeq" id="WP_061802649.1">
    <property type="nucleotide sequence ID" value="NZ_FOXX01000024.1"/>
</dbReference>
<evidence type="ECO:0000313" key="8">
    <source>
        <dbReference type="Proteomes" id="UP000182762"/>
    </source>
</evidence>
<dbReference type="EC" id="5.4.99.12" evidence="4"/>
<dbReference type="CDD" id="cd02570">
    <property type="entry name" value="PseudoU_synth_EcTruA"/>
    <property type="match status" value="1"/>
</dbReference>
<dbReference type="Gene3D" id="3.30.70.660">
    <property type="entry name" value="Pseudouridine synthase I, catalytic domain, C-terminal subdomain"/>
    <property type="match status" value="1"/>
</dbReference>
<dbReference type="PANTHER" id="PTHR11142:SF0">
    <property type="entry name" value="TRNA PSEUDOURIDINE SYNTHASE-LIKE 1"/>
    <property type="match status" value="1"/>
</dbReference>
<dbReference type="InterPro" id="IPR020097">
    <property type="entry name" value="PsdUridine_synth_TruA_a/b_dom"/>
</dbReference>
<comment type="caution">
    <text evidence="4">Lacks conserved residue(s) required for the propagation of feature annotation.</text>
</comment>
<dbReference type="PANTHER" id="PTHR11142">
    <property type="entry name" value="PSEUDOURIDYLATE SYNTHASE"/>
    <property type="match status" value="1"/>
</dbReference>
<dbReference type="GeneID" id="93713478"/>
<dbReference type="InterPro" id="IPR001406">
    <property type="entry name" value="PsdUridine_synth_TruA"/>
</dbReference>
<name>A0A1I6C4K1_9BACI</name>
<dbReference type="SUPFAM" id="SSF55120">
    <property type="entry name" value="Pseudouridine synthase"/>
    <property type="match status" value="1"/>
</dbReference>
<keyword evidence="3 4" id="KW-0413">Isomerase</keyword>
<evidence type="ECO:0000256" key="5">
    <source>
        <dbReference type="RuleBase" id="RU003792"/>
    </source>
</evidence>
<proteinExistence type="inferred from homology"/>
<keyword evidence="2 4" id="KW-0819">tRNA processing</keyword>
<comment type="caution">
    <text evidence="7">The sequence shown here is derived from an EMBL/GenBank/DDBJ whole genome shotgun (WGS) entry which is preliminary data.</text>
</comment>
<dbReference type="Gene3D" id="3.30.70.580">
    <property type="entry name" value="Pseudouridine synthase I, catalytic domain, N-terminal subdomain"/>
    <property type="match status" value="1"/>
</dbReference>
<keyword evidence="8" id="KW-1185">Reference proteome</keyword>
<comment type="subunit">
    <text evidence="4">Homodimer.</text>
</comment>
<evidence type="ECO:0000256" key="3">
    <source>
        <dbReference type="ARBA" id="ARBA00023235"/>
    </source>
</evidence>
<feature type="domain" description="Pseudouridine synthase I TruA alpha/beta" evidence="6">
    <location>
        <begin position="144"/>
        <end position="246"/>
    </location>
</feature>
<dbReference type="EMBL" id="FOXX01000024">
    <property type="protein sequence ID" value="SFQ88131.1"/>
    <property type="molecule type" value="Genomic_DNA"/>
</dbReference>
<comment type="similarity">
    <text evidence="1 4 5">Belongs to the tRNA pseudouridine synthase TruA family.</text>
</comment>
<protein>
    <recommendedName>
        <fullName evidence="4">tRNA pseudouridine synthase A</fullName>
        <ecNumber evidence="4">5.4.99.12</ecNumber>
    </recommendedName>
    <alternativeName>
        <fullName evidence="4">tRNA pseudouridine(38-40) synthase</fullName>
    </alternativeName>
    <alternativeName>
        <fullName evidence="4">tRNA pseudouridylate synthase I</fullName>
    </alternativeName>
    <alternativeName>
        <fullName evidence="4">tRNA-uridine isomerase I</fullName>
    </alternativeName>
</protein>
<organism evidence="7 8">
    <name type="scientific">Priestia endophytica DSM 13796</name>
    <dbReference type="NCBI Taxonomy" id="1121089"/>
    <lineage>
        <taxon>Bacteria</taxon>
        <taxon>Bacillati</taxon>
        <taxon>Bacillota</taxon>
        <taxon>Bacilli</taxon>
        <taxon>Bacillales</taxon>
        <taxon>Bacillaceae</taxon>
        <taxon>Priestia</taxon>
    </lineage>
</organism>
<feature type="active site" description="Nucleophile" evidence="4">
    <location>
        <position position="53"/>
    </location>
</feature>
<evidence type="ECO:0000256" key="4">
    <source>
        <dbReference type="HAMAP-Rule" id="MF_00171"/>
    </source>
</evidence>
<dbReference type="InterPro" id="IPR020094">
    <property type="entry name" value="TruA/RsuA/RluB/E/F_N"/>
</dbReference>
<dbReference type="PIRSF" id="PIRSF001430">
    <property type="entry name" value="tRNA_psdUrid_synth"/>
    <property type="match status" value="1"/>
</dbReference>
<evidence type="ECO:0000256" key="2">
    <source>
        <dbReference type="ARBA" id="ARBA00022694"/>
    </source>
</evidence>
<evidence type="ECO:0000313" key="7">
    <source>
        <dbReference type="EMBL" id="SFQ88131.1"/>
    </source>
</evidence>
<feature type="binding site" evidence="4">
    <location>
        <position position="111"/>
    </location>
    <ligand>
        <name>substrate</name>
    </ligand>
</feature>
<sequence>MRRIQCTVAYDGTLFSGYQIQPNGRTVQEEIEKALTRLHGGKEVKIHASGRTDASVHAKGQVFHFDTTSTISVNQIERGANALLPEDIVVVDTKETSEDFHARFSVKKKEYRYKVLCSKSRDVFLRHYMHHVPYELDRKVMKEAIKGVIGTHDFTSFCSAKTEIEDKVRTIYEAEIIEEGDVLTFRFVGNGFLYNMVRILVGTLLDLGSGKSFTKDISGMLEAKNRTLTGKTAPGHGLYLWKVYYDN</sequence>
<accession>A0A1I6C4K1</accession>
<dbReference type="Pfam" id="PF01416">
    <property type="entry name" value="PseudoU_synth_1"/>
    <property type="match status" value="2"/>
</dbReference>
<dbReference type="Proteomes" id="UP000182762">
    <property type="component" value="Unassembled WGS sequence"/>
</dbReference>